<feature type="region of interest" description="Disordered" evidence="1">
    <location>
        <begin position="1"/>
        <end position="28"/>
    </location>
</feature>
<gene>
    <name evidence="2" type="ORF">UFOPK1767_00486</name>
</gene>
<dbReference type="EMBL" id="CAEZTZ010000046">
    <property type="protein sequence ID" value="CAB4583564.1"/>
    <property type="molecule type" value="Genomic_DNA"/>
</dbReference>
<sequence length="165" mass="17531">MMPCGARSPSSRSSNPSGKLARRDSSRSHQAVNGFAVFLTFFHSGSRSRMTSRTSPTMGTSASRILPISAGSMSTWMTLAFGANSLTLPVTRSSKRAPRTMRRSLSCSPRTAGTEPCMPGIPRFCGCLSDNTPRAVSVVIAGAPTASTISRSSFWEFARIAPPPI</sequence>
<feature type="region of interest" description="Disordered" evidence="1">
    <location>
        <begin position="93"/>
        <end position="112"/>
    </location>
</feature>
<name>A0A6J6F9L3_9ZZZZ</name>
<protein>
    <submittedName>
        <fullName evidence="2">Unannotated protein</fullName>
    </submittedName>
</protein>
<organism evidence="2">
    <name type="scientific">freshwater metagenome</name>
    <dbReference type="NCBI Taxonomy" id="449393"/>
    <lineage>
        <taxon>unclassified sequences</taxon>
        <taxon>metagenomes</taxon>
        <taxon>ecological metagenomes</taxon>
    </lineage>
</organism>
<proteinExistence type="predicted"/>
<evidence type="ECO:0000313" key="2">
    <source>
        <dbReference type="EMBL" id="CAB4583564.1"/>
    </source>
</evidence>
<evidence type="ECO:0000256" key="1">
    <source>
        <dbReference type="SAM" id="MobiDB-lite"/>
    </source>
</evidence>
<accession>A0A6J6F9L3</accession>
<feature type="compositionally biased region" description="Low complexity" evidence="1">
    <location>
        <begin position="7"/>
        <end position="17"/>
    </location>
</feature>
<dbReference type="AlphaFoldDB" id="A0A6J6F9L3"/>
<feature type="compositionally biased region" description="Basic residues" evidence="1">
    <location>
        <begin position="93"/>
        <end position="102"/>
    </location>
</feature>
<reference evidence="2" key="1">
    <citation type="submission" date="2020-05" db="EMBL/GenBank/DDBJ databases">
        <authorList>
            <person name="Chiriac C."/>
            <person name="Salcher M."/>
            <person name="Ghai R."/>
            <person name="Kavagutti S V."/>
        </authorList>
    </citation>
    <scope>NUCLEOTIDE SEQUENCE</scope>
</reference>